<reference evidence="20 22" key="1">
    <citation type="journal article" date="2016" name="Front. Microbiol.">
        <title>Genome Sequence of the Piezophilic, Mesophilic Sulfate-Reducing Bacterium Desulfovibrio indicus J2T.</title>
        <authorList>
            <person name="Cao J."/>
            <person name="Maignien L."/>
            <person name="Shao Z."/>
            <person name="Alain K."/>
            <person name="Jebbar M."/>
        </authorList>
    </citation>
    <scope>NUCLEOTIDE SEQUENCE [LARGE SCALE GENOMIC DNA]</scope>
    <source>
        <strain evidence="20 22">J2</strain>
    </source>
</reference>
<keyword evidence="17" id="KW-1208">Phospholipid metabolism</keyword>
<evidence type="ECO:0000256" key="3">
    <source>
        <dbReference type="ARBA" id="ARBA00005119"/>
    </source>
</evidence>
<evidence type="ECO:0000256" key="18">
    <source>
        <dbReference type="RuleBase" id="RU003938"/>
    </source>
</evidence>
<comment type="pathway">
    <text evidence="3 18">Phospholipid metabolism; CDP-diacylglycerol biosynthesis; CDP-diacylglycerol from sn-glycerol 3-phosphate: step 3/3.</text>
</comment>
<feature type="transmembrane region" description="Helical" evidence="19">
    <location>
        <begin position="20"/>
        <end position="44"/>
    </location>
</feature>
<dbReference type="PANTHER" id="PTHR46382:SF1">
    <property type="entry name" value="PHOSPHATIDATE CYTIDYLYLTRANSFERASE"/>
    <property type="match status" value="1"/>
</dbReference>
<evidence type="ECO:0000256" key="16">
    <source>
        <dbReference type="ARBA" id="ARBA00023209"/>
    </source>
</evidence>
<evidence type="ECO:0000256" key="5">
    <source>
        <dbReference type="ARBA" id="ARBA00010185"/>
    </source>
</evidence>
<evidence type="ECO:0000256" key="12">
    <source>
        <dbReference type="ARBA" id="ARBA00022695"/>
    </source>
</evidence>
<feature type="transmembrane region" description="Helical" evidence="19">
    <location>
        <begin position="113"/>
        <end position="131"/>
    </location>
</feature>
<feature type="transmembrane region" description="Helical" evidence="19">
    <location>
        <begin position="251"/>
        <end position="268"/>
    </location>
</feature>
<dbReference type="AlphaFoldDB" id="A0A126QQW7"/>
<keyword evidence="11 18" id="KW-0812">Transmembrane</keyword>
<feature type="transmembrane region" description="Helical" evidence="19">
    <location>
        <begin position="172"/>
        <end position="195"/>
    </location>
</feature>
<dbReference type="GO" id="GO:0016024">
    <property type="term" value="P:CDP-diacylglycerol biosynthetic process"/>
    <property type="evidence" value="ECO:0007669"/>
    <property type="project" value="UniProtKB-UniPathway"/>
</dbReference>
<sequence length="269" mass="29324">MDISPHKQRIATSIGLAVLPALALIFQGWVLFAVLALFSVLTLWEFYSMFRPVQSMAAFKALGAVFTLLLMAAYTTGDSRCPAMAMAAAFWAAGMVFLVRYNKDVTASYRHAAIFLAGLFYIPLNFHFLLYFDRLEILLVIGAAAVSDTAAFYAGTLLGKRKIWPRISPKKSWAGSIGGLTACMGAALAYGMAFGLEGTAWWKWLLLGAALNIAAQFGDFFESALKRSLDIKDSGVILPGHGGLLDRVDSLLLVIPCYGLISLFHPFFQ</sequence>
<dbReference type="Proteomes" id="UP000055611">
    <property type="component" value="Chromosome"/>
</dbReference>
<evidence type="ECO:0000256" key="15">
    <source>
        <dbReference type="ARBA" id="ARBA00023136"/>
    </source>
</evidence>
<evidence type="ECO:0000256" key="13">
    <source>
        <dbReference type="ARBA" id="ARBA00022989"/>
    </source>
</evidence>
<keyword evidence="13 19" id="KW-1133">Transmembrane helix</keyword>
<evidence type="ECO:0000256" key="4">
    <source>
        <dbReference type="ARBA" id="ARBA00005189"/>
    </source>
</evidence>
<dbReference type="PROSITE" id="PS01315">
    <property type="entry name" value="CDS"/>
    <property type="match status" value="1"/>
</dbReference>
<comment type="catalytic activity">
    <reaction evidence="1 18">
        <text>a 1,2-diacyl-sn-glycero-3-phosphate + CTP + H(+) = a CDP-1,2-diacyl-sn-glycerol + diphosphate</text>
        <dbReference type="Rhea" id="RHEA:16229"/>
        <dbReference type="ChEBI" id="CHEBI:15378"/>
        <dbReference type="ChEBI" id="CHEBI:33019"/>
        <dbReference type="ChEBI" id="CHEBI:37563"/>
        <dbReference type="ChEBI" id="CHEBI:58332"/>
        <dbReference type="ChEBI" id="CHEBI:58608"/>
        <dbReference type="EC" id="2.7.7.41"/>
    </reaction>
</comment>
<protein>
    <recommendedName>
        <fullName evidence="7 18">Phosphatidate cytidylyltransferase</fullName>
        <ecNumber evidence="6 18">2.7.7.41</ecNumber>
    </recommendedName>
</protein>
<evidence type="ECO:0000256" key="1">
    <source>
        <dbReference type="ARBA" id="ARBA00001698"/>
    </source>
</evidence>
<evidence type="ECO:0000256" key="10">
    <source>
        <dbReference type="ARBA" id="ARBA00022679"/>
    </source>
</evidence>
<dbReference type="Pfam" id="PF01148">
    <property type="entry name" value="CTP_transf_1"/>
    <property type="match status" value="1"/>
</dbReference>
<name>A0A126QQW7_9BACT</name>
<comment type="subcellular location">
    <subcellularLocation>
        <location evidence="2">Cell membrane</location>
        <topology evidence="2">Multi-pass membrane protein</topology>
    </subcellularLocation>
</comment>
<feature type="transmembrane region" description="Helical" evidence="19">
    <location>
        <begin position="137"/>
        <end position="160"/>
    </location>
</feature>
<dbReference type="EMBL" id="SOBK01000012">
    <property type="protein sequence ID" value="TDT86602.1"/>
    <property type="molecule type" value="Genomic_DNA"/>
</dbReference>
<keyword evidence="22" id="KW-1185">Reference proteome</keyword>
<dbReference type="EC" id="2.7.7.41" evidence="6 18"/>
<keyword evidence="10 18" id="KW-0808">Transferase</keyword>
<dbReference type="PANTHER" id="PTHR46382">
    <property type="entry name" value="PHOSPHATIDATE CYTIDYLYLTRANSFERASE"/>
    <property type="match status" value="1"/>
</dbReference>
<organism evidence="21 23">
    <name type="scientific">Pseudodesulfovibrio indicus</name>
    <dbReference type="NCBI Taxonomy" id="1716143"/>
    <lineage>
        <taxon>Bacteria</taxon>
        <taxon>Pseudomonadati</taxon>
        <taxon>Thermodesulfobacteriota</taxon>
        <taxon>Desulfovibrionia</taxon>
        <taxon>Desulfovibrionales</taxon>
        <taxon>Desulfovibrionaceae</taxon>
    </lineage>
</organism>
<evidence type="ECO:0000313" key="21">
    <source>
        <dbReference type="EMBL" id="TDT86602.1"/>
    </source>
</evidence>
<feature type="transmembrane region" description="Helical" evidence="19">
    <location>
        <begin position="83"/>
        <end position="101"/>
    </location>
</feature>
<evidence type="ECO:0000256" key="9">
    <source>
        <dbReference type="ARBA" id="ARBA00022516"/>
    </source>
</evidence>
<comment type="pathway">
    <text evidence="4">Lipid metabolism.</text>
</comment>
<evidence type="ECO:0000256" key="6">
    <source>
        <dbReference type="ARBA" id="ARBA00012487"/>
    </source>
</evidence>
<comment type="similarity">
    <text evidence="5 18">Belongs to the CDS family.</text>
</comment>
<evidence type="ECO:0000313" key="22">
    <source>
        <dbReference type="Proteomes" id="UP000055611"/>
    </source>
</evidence>
<keyword evidence="12 18" id="KW-0548">Nucleotidyltransferase</keyword>
<dbReference type="EMBL" id="CP014206">
    <property type="protein sequence ID" value="AMK12199.1"/>
    <property type="molecule type" value="Genomic_DNA"/>
</dbReference>
<evidence type="ECO:0000256" key="11">
    <source>
        <dbReference type="ARBA" id="ARBA00022692"/>
    </source>
</evidence>
<evidence type="ECO:0000256" key="14">
    <source>
        <dbReference type="ARBA" id="ARBA00023098"/>
    </source>
</evidence>
<keyword evidence="15 19" id="KW-0472">Membrane</keyword>
<dbReference type="OrthoDB" id="9799199at2"/>
<keyword evidence="9" id="KW-0444">Lipid biosynthesis</keyword>
<dbReference type="GO" id="GO:0004605">
    <property type="term" value="F:phosphatidate cytidylyltransferase activity"/>
    <property type="evidence" value="ECO:0007669"/>
    <property type="project" value="UniProtKB-EC"/>
</dbReference>
<dbReference type="RefSeq" id="WP_066805372.1">
    <property type="nucleotide sequence ID" value="NZ_CP014206.1"/>
</dbReference>
<dbReference type="GO" id="GO:0005886">
    <property type="term" value="C:plasma membrane"/>
    <property type="evidence" value="ECO:0007669"/>
    <property type="project" value="UniProtKB-SubCell"/>
</dbReference>
<keyword evidence="14" id="KW-0443">Lipid metabolism</keyword>
<evidence type="ECO:0000256" key="19">
    <source>
        <dbReference type="SAM" id="Phobius"/>
    </source>
</evidence>
<evidence type="ECO:0000256" key="7">
    <source>
        <dbReference type="ARBA" id="ARBA00019373"/>
    </source>
</evidence>
<proteinExistence type="inferred from homology"/>
<gene>
    <name evidence="20" type="ORF">AWY79_14305</name>
    <name evidence="21" type="ORF">EDC59_112111</name>
</gene>
<evidence type="ECO:0000256" key="17">
    <source>
        <dbReference type="ARBA" id="ARBA00023264"/>
    </source>
</evidence>
<feature type="transmembrane region" description="Helical" evidence="19">
    <location>
        <begin position="56"/>
        <end position="77"/>
    </location>
</feature>
<evidence type="ECO:0000256" key="2">
    <source>
        <dbReference type="ARBA" id="ARBA00004651"/>
    </source>
</evidence>
<reference evidence="21 23" key="2">
    <citation type="submission" date="2019-03" db="EMBL/GenBank/DDBJ databases">
        <title>Genomic Encyclopedia of Type Strains, Phase IV (KMG-IV): sequencing the most valuable type-strain genomes for metagenomic binning, comparative biology and taxonomic classification.</title>
        <authorList>
            <person name="Goeker M."/>
        </authorList>
    </citation>
    <scope>NUCLEOTIDE SEQUENCE [LARGE SCALE GENOMIC DNA]</scope>
    <source>
        <strain evidence="21 23">DSM 101483</strain>
    </source>
</reference>
<dbReference type="Proteomes" id="UP000295506">
    <property type="component" value="Unassembled WGS sequence"/>
</dbReference>
<dbReference type="InterPro" id="IPR000374">
    <property type="entry name" value="PC_trans"/>
</dbReference>
<evidence type="ECO:0000313" key="23">
    <source>
        <dbReference type="Proteomes" id="UP000295506"/>
    </source>
</evidence>
<evidence type="ECO:0000313" key="20">
    <source>
        <dbReference type="EMBL" id="AMK12199.1"/>
    </source>
</evidence>
<keyword evidence="16" id="KW-0594">Phospholipid biosynthesis</keyword>
<dbReference type="KEGG" id="dej:AWY79_14305"/>
<accession>A0A126QQW7</accession>
<evidence type="ECO:0000256" key="8">
    <source>
        <dbReference type="ARBA" id="ARBA00022475"/>
    </source>
</evidence>
<keyword evidence="8" id="KW-1003">Cell membrane</keyword>